<feature type="compositionally biased region" description="Basic and acidic residues" evidence="1">
    <location>
        <begin position="58"/>
        <end position="71"/>
    </location>
</feature>
<dbReference type="InParanoid" id="E2C7Y3"/>
<feature type="compositionally biased region" description="Polar residues" evidence="1">
    <location>
        <begin position="100"/>
        <end position="114"/>
    </location>
</feature>
<keyword evidence="3" id="KW-1185">Reference proteome</keyword>
<dbReference type="EMBL" id="GL453503">
    <property type="protein sequence ID" value="EFN75953.1"/>
    <property type="molecule type" value="Genomic_DNA"/>
</dbReference>
<evidence type="ECO:0000313" key="3">
    <source>
        <dbReference type="Proteomes" id="UP000008237"/>
    </source>
</evidence>
<feature type="region of interest" description="Disordered" evidence="1">
    <location>
        <begin position="46"/>
        <end position="114"/>
    </location>
</feature>
<dbReference type="Proteomes" id="UP000008237">
    <property type="component" value="Unassembled WGS sequence"/>
</dbReference>
<feature type="compositionally biased region" description="Basic and acidic residues" evidence="1">
    <location>
        <begin position="81"/>
        <end position="91"/>
    </location>
</feature>
<evidence type="ECO:0000313" key="2">
    <source>
        <dbReference type="EMBL" id="EFN75953.1"/>
    </source>
</evidence>
<dbReference type="AlphaFoldDB" id="E2C7Y3"/>
<reference evidence="2 3" key="1">
    <citation type="journal article" date="2010" name="Science">
        <title>Genomic comparison of the ants Camponotus floridanus and Harpegnathos saltator.</title>
        <authorList>
            <person name="Bonasio R."/>
            <person name="Zhang G."/>
            <person name="Ye C."/>
            <person name="Mutti N.S."/>
            <person name="Fang X."/>
            <person name="Qin N."/>
            <person name="Donahue G."/>
            <person name="Yang P."/>
            <person name="Li Q."/>
            <person name="Li C."/>
            <person name="Zhang P."/>
            <person name="Huang Z."/>
            <person name="Berger S.L."/>
            <person name="Reinberg D."/>
            <person name="Wang J."/>
            <person name="Liebig J."/>
        </authorList>
    </citation>
    <scope>NUCLEOTIDE SEQUENCE [LARGE SCALE GENOMIC DNA]</scope>
    <source>
        <strain evidence="2 3">R22 G/1</strain>
    </source>
</reference>
<proteinExistence type="predicted"/>
<protein>
    <submittedName>
        <fullName evidence="2">Uncharacterized protein</fullName>
    </submittedName>
</protein>
<name>E2C7Y3_HARSA</name>
<sequence>MKITQIEPSTVQTAREGNKRRTYVNIQVQTADAIVTRILSKLLADGEEKEVVEEGEEKQEQEQEERKKEEGVLMNITLQSKSDHDVSDGKRVSARKTKSPKTPSDNVTFTETNAFDSNGHGPRIMTPTMSRIVQCFVCSKRHCYM</sequence>
<gene>
    <name evidence="2" type="ORF">EAI_14075</name>
</gene>
<evidence type="ECO:0000256" key="1">
    <source>
        <dbReference type="SAM" id="MobiDB-lite"/>
    </source>
</evidence>
<feature type="compositionally biased region" description="Acidic residues" evidence="1">
    <location>
        <begin position="46"/>
        <end position="57"/>
    </location>
</feature>
<organism evidence="3">
    <name type="scientific">Harpegnathos saltator</name>
    <name type="common">Jerdon's jumping ant</name>
    <dbReference type="NCBI Taxonomy" id="610380"/>
    <lineage>
        <taxon>Eukaryota</taxon>
        <taxon>Metazoa</taxon>
        <taxon>Ecdysozoa</taxon>
        <taxon>Arthropoda</taxon>
        <taxon>Hexapoda</taxon>
        <taxon>Insecta</taxon>
        <taxon>Pterygota</taxon>
        <taxon>Neoptera</taxon>
        <taxon>Endopterygota</taxon>
        <taxon>Hymenoptera</taxon>
        <taxon>Apocrita</taxon>
        <taxon>Aculeata</taxon>
        <taxon>Formicoidea</taxon>
        <taxon>Formicidae</taxon>
        <taxon>Ponerinae</taxon>
        <taxon>Ponerini</taxon>
        <taxon>Harpegnathos</taxon>
    </lineage>
</organism>
<accession>E2C7Y3</accession>